<keyword evidence="1" id="KW-0479">Metal-binding</keyword>
<dbReference type="PANTHER" id="PTHR15503:SF45">
    <property type="entry name" value="RNA-DIRECTED DNA POLYMERASE HOMOLOG"/>
    <property type="match status" value="1"/>
</dbReference>
<name>A0ABQ4WIY8_9ASTR</name>
<evidence type="ECO:0000259" key="3">
    <source>
        <dbReference type="PROSITE" id="PS50158"/>
    </source>
</evidence>
<dbReference type="PROSITE" id="PS50158">
    <property type="entry name" value="ZF_CCHC"/>
    <property type="match status" value="1"/>
</dbReference>
<reference evidence="4" key="2">
    <citation type="submission" date="2022-01" db="EMBL/GenBank/DDBJ databases">
        <authorList>
            <person name="Yamashiro T."/>
            <person name="Shiraishi A."/>
            <person name="Satake H."/>
            <person name="Nakayama K."/>
        </authorList>
    </citation>
    <scope>NUCLEOTIDE SEQUENCE</scope>
</reference>
<proteinExistence type="predicted"/>
<accession>A0ABQ4WIY8</accession>
<dbReference type="GO" id="GO:0003964">
    <property type="term" value="F:RNA-directed DNA polymerase activity"/>
    <property type="evidence" value="ECO:0007669"/>
    <property type="project" value="UniProtKB-KW"/>
</dbReference>
<reference evidence="4" key="1">
    <citation type="journal article" date="2022" name="Int. J. Mol. Sci.">
        <title>Draft Genome of Tanacetum Coccineum: Genomic Comparison of Closely Related Tanacetum-Family Plants.</title>
        <authorList>
            <person name="Yamashiro T."/>
            <person name="Shiraishi A."/>
            <person name="Nakayama K."/>
            <person name="Satake H."/>
        </authorList>
    </citation>
    <scope>NUCLEOTIDE SEQUENCE</scope>
</reference>
<comment type="caution">
    <text evidence="4">The sequence shown here is derived from an EMBL/GenBank/DDBJ whole genome shotgun (WGS) entry which is preliminary data.</text>
</comment>
<keyword evidence="1" id="KW-0862">Zinc</keyword>
<feature type="compositionally biased region" description="Low complexity" evidence="2">
    <location>
        <begin position="163"/>
        <end position="194"/>
    </location>
</feature>
<dbReference type="InterPro" id="IPR032567">
    <property type="entry name" value="RTL1-rel"/>
</dbReference>
<dbReference type="Proteomes" id="UP001151760">
    <property type="component" value="Unassembled WGS sequence"/>
</dbReference>
<protein>
    <submittedName>
        <fullName evidence="4">Reverse transcriptase domain-containing protein</fullName>
    </submittedName>
</protein>
<dbReference type="Pfam" id="PF08284">
    <property type="entry name" value="RVP_2"/>
    <property type="match status" value="1"/>
</dbReference>
<keyword evidence="5" id="KW-1185">Reference proteome</keyword>
<evidence type="ECO:0000313" key="5">
    <source>
        <dbReference type="Proteomes" id="UP001151760"/>
    </source>
</evidence>
<dbReference type="CDD" id="cd00303">
    <property type="entry name" value="retropepsin_like"/>
    <property type="match status" value="1"/>
</dbReference>
<dbReference type="EMBL" id="BQNB010008685">
    <property type="protein sequence ID" value="GJS52862.1"/>
    <property type="molecule type" value="Genomic_DNA"/>
</dbReference>
<feature type="region of interest" description="Disordered" evidence="2">
    <location>
        <begin position="375"/>
        <end position="407"/>
    </location>
</feature>
<sequence length="809" mass="89496">MLPRRLRIPASVMRLQVQFASSKTNMFYNSPSHANTTSALCDLRNLPHDPNIRTYTILSPFVCSGLGQFPSPLLSGYLFIDYHLSSDADSIRGFFTSRTRYAIGLHPVLFLMTQSRLSSFILSGHTPPDTTDADSSTPQRFVHRSLARTPRCSEAFRRWRSAPLSTPYPPTTSESSLGSSSERSLDSSSPSSSPSRKRCRSPTALVPSPTHDSRSITPTPADLLPPRKRFRDSYLLEDSEEEHIEVDTADADVGISEGVVAYPEDSIDMGVEIAASDVREDDEEFEAEASADDMREIVVDPLAIGDSSESSRGGIPDLEDTFYDIVHHMSEVRIDRITKIETTQRRLETSQLVASEERASLVERIGSLRLEYLKNGSDGDNGNGGNGNGENGNGGNGNPNKNGRGDRHVARECTYQDFKKCQPLNFKGTEGVVGLIRFQELTMMCTKMVPEEEDRVEKFIGGLPDNIEGNGYAVKNAKNKKRLEVNQRDNHGHQPPFKRPNVRGQNVARAYMAGNNEKKPYNGPLPLCNKCKLHHEGPCTRGQVVNQIVLTCFECVRQGHFRSDCPKLKDQNRGNKAGNKNGVGEARGKAYVLGGGDANPDSNVVKGMFLLNNHYASMVFDSGADRSFVSTTFSALLDITPDTLDVSYVVELADGRISETNTILRGCTLGLLGHPFNTDLMPVGLDEVLIVQGDRDGKGEKSKLSIISCTKTQKYIERGCLIFLAQVTKKKTKDESEEKRLEDVPTVRDFLEVFLEDFPGLPPTRQVKFQIDLVLGVAPVAHAPYRLAQSELQETVLVAEYESRDCHLR</sequence>
<dbReference type="PANTHER" id="PTHR15503">
    <property type="entry name" value="LDOC1 RELATED"/>
    <property type="match status" value="1"/>
</dbReference>
<dbReference type="Gene3D" id="4.10.60.10">
    <property type="entry name" value="Zinc finger, CCHC-type"/>
    <property type="match status" value="1"/>
</dbReference>
<feature type="domain" description="CCHC-type" evidence="3">
    <location>
        <begin position="552"/>
        <end position="567"/>
    </location>
</feature>
<dbReference type="SUPFAM" id="SSF57756">
    <property type="entry name" value="Retrovirus zinc finger-like domains"/>
    <property type="match status" value="1"/>
</dbReference>
<evidence type="ECO:0000256" key="1">
    <source>
        <dbReference type="PROSITE-ProRule" id="PRU00047"/>
    </source>
</evidence>
<keyword evidence="4" id="KW-0808">Transferase</keyword>
<keyword evidence="4" id="KW-0695">RNA-directed DNA polymerase</keyword>
<dbReference type="InterPro" id="IPR036875">
    <property type="entry name" value="Znf_CCHC_sf"/>
</dbReference>
<feature type="region of interest" description="Disordered" evidence="2">
    <location>
        <begin position="163"/>
        <end position="226"/>
    </location>
</feature>
<gene>
    <name evidence="4" type="ORF">Tco_0626224</name>
</gene>
<dbReference type="SMART" id="SM00343">
    <property type="entry name" value="ZnF_C2HC"/>
    <property type="match status" value="1"/>
</dbReference>
<feature type="compositionally biased region" description="Gly residues" evidence="2">
    <location>
        <begin position="379"/>
        <end position="397"/>
    </location>
</feature>
<keyword evidence="4" id="KW-0548">Nucleotidyltransferase</keyword>
<keyword evidence="1" id="KW-0863">Zinc-finger</keyword>
<evidence type="ECO:0000313" key="4">
    <source>
        <dbReference type="EMBL" id="GJS52862.1"/>
    </source>
</evidence>
<evidence type="ECO:0000256" key="2">
    <source>
        <dbReference type="SAM" id="MobiDB-lite"/>
    </source>
</evidence>
<dbReference type="InterPro" id="IPR001878">
    <property type="entry name" value="Znf_CCHC"/>
</dbReference>
<organism evidence="4 5">
    <name type="scientific">Tanacetum coccineum</name>
    <dbReference type="NCBI Taxonomy" id="301880"/>
    <lineage>
        <taxon>Eukaryota</taxon>
        <taxon>Viridiplantae</taxon>
        <taxon>Streptophyta</taxon>
        <taxon>Embryophyta</taxon>
        <taxon>Tracheophyta</taxon>
        <taxon>Spermatophyta</taxon>
        <taxon>Magnoliopsida</taxon>
        <taxon>eudicotyledons</taxon>
        <taxon>Gunneridae</taxon>
        <taxon>Pentapetalae</taxon>
        <taxon>asterids</taxon>
        <taxon>campanulids</taxon>
        <taxon>Asterales</taxon>
        <taxon>Asteraceae</taxon>
        <taxon>Asteroideae</taxon>
        <taxon>Anthemideae</taxon>
        <taxon>Anthemidinae</taxon>
        <taxon>Tanacetum</taxon>
    </lineage>
</organism>